<dbReference type="EMBL" id="KZ678894">
    <property type="protein sequence ID" value="PSR74228.1"/>
    <property type="molecule type" value="Genomic_DNA"/>
</dbReference>
<dbReference type="Proteomes" id="UP000241462">
    <property type="component" value="Unassembled WGS sequence"/>
</dbReference>
<dbReference type="AlphaFoldDB" id="A0A2T2ZRX1"/>
<organism evidence="2 3">
    <name type="scientific">Coniella lustricola</name>
    <dbReference type="NCBI Taxonomy" id="2025994"/>
    <lineage>
        <taxon>Eukaryota</taxon>
        <taxon>Fungi</taxon>
        <taxon>Dikarya</taxon>
        <taxon>Ascomycota</taxon>
        <taxon>Pezizomycotina</taxon>
        <taxon>Sordariomycetes</taxon>
        <taxon>Sordariomycetidae</taxon>
        <taxon>Diaporthales</taxon>
        <taxon>Schizoparmaceae</taxon>
        <taxon>Coniella</taxon>
    </lineage>
</organism>
<feature type="signal peptide" evidence="1">
    <location>
        <begin position="1"/>
        <end position="22"/>
    </location>
</feature>
<dbReference type="InParanoid" id="A0A2T2ZRX1"/>
<feature type="chain" id="PRO_5015400422" evidence="1">
    <location>
        <begin position="23"/>
        <end position="142"/>
    </location>
</feature>
<keyword evidence="3" id="KW-1185">Reference proteome</keyword>
<name>A0A2T2ZRX1_9PEZI</name>
<reference evidence="2 3" key="1">
    <citation type="journal article" date="2018" name="Mycol. Prog.">
        <title>Coniella lustricola, a new species from submerged detritus.</title>
        <authorList>
            <person name="Raudabaugh D.B."/>
            <person name="Iturriaga T."/>
            <person name="Carver A."/>
            <person name="Mondo S."/>
            <person name="Pangilinan J."/>
            <person name="Lipzen A."/>
            <person name="He G."/>
            <person name="Amirebrahimi M."/>
            <person name="Grigoriev I.V."/>
            <person name="Miller A.N."/>
        </authorList>
    </citation>
    <scope>NUCLEOTIDE SEQUENCE [LARGE SCALE GENOMIC DNA]</scope>
    <source>
        <strain evidence="2 3">B22-T-1</strain>
    </source>
</reference>
<evidence type="ECO:0000313" key="2">
    <source>
        <dbReference type="EMBL" id="PSR74228.1"/>
    </source>
</evidence>
<keyword evidence="1" id="KW-0732">Signal</keyword>
<evidence type="ECO:0000256" key="1">
    <source>
        <dbReference type="SAM" id="SignalP"/>
    </source>
</evidence>
<protein>
    <submittedName>
        <fullName evidence="2">Uncharacterized protein</fullName>
    </submittedName>
</protein>
<gene>
    <name evidence="2" type="ORF">BD289DRAFT_448782</name>
</gene>
<evidence type="ECO:0000313" key="3">
    <source>
        <dbReference type="Proteomes" id="UP000241462"/>
    </source>
</evidence>
<sequence length="142" mass="16280">MISSPFFFLLFFPPSIYLSVLSASCVKSQVLDTPERNRNKLPCRLLLLLLLMMINGNDNHDRHDKELKFGPALRWESSPEITAAASKGCCAACRTKPSHCADDCCRYSCTCTSPQCGRGWPRLKLLWWLRFVQSWHVEKRSK</sequence>
<accession>A0A2T2ZRX1</accession>
<proteinExistence type="predicted"/>